<feature type="transmembrane region" description="Helical" evidence="2">
    <location>
        <begin position="116"/>
        <end position="135"/>
    </location>
</feature>
<feature type="transmembrane region" description="Helical" evidence="2">
    <location>
        <begin position="321"/>
        <end position="339"/>
    </location>
</feature>
<feature type="transmembrane region" description="Helical" evidence="2">
    <location>
        <begin position="264"/>
        <end position="285"/>
    </location>
</feature>
<dbReference type="Proteomes" id="UP001160334">
    <property type="component" value="Unassembled WGS sequence"/>
</dbReference>
<feature type="transmembrane region" description="Helical" evidence="2">
    <location>
        <begin position="229"/>
        <end position="252"/>
    </location>
</feature>
<dbReference type="EMBL" id="JARXVC010000010">
    <property type="protein sequence ID" value="MDH6282541.1"/>
    <property type="molecule type" value="Genomic_DNA"/>
</dbReference>
<evidence type="ECO:0000313" key="4">
    <source>
        <dbReference type="Proteomes" id="UP001160334"/>
    </source>
</evidence>
<evidence type="ECO:0000256" key="1">
    <source>
        <dbReference type="SAM" id="MobiDB-lite"/>
    </source>
</evidence>
<keyword evidence="2" id="KW-0812">Transmembrane</keyword>
<reference evidence="3 4" key="1">
    <citation type="submission" date="2023-04" db="EMBL/GenBank/DDBJ databases">
        <title>Forest soil microbial communities from Buena Vista Peninsula, Colon Province, Panama.</title>
        <authorList>
            <person name="Bouskill N."/>
        </authorList>
    </citation>
    <scope>NUCLEOTIDE SEQUENCE [LARGE SCALE GENOMIC DNA]</scope>
    <source>
        <strain evidence="3 4">CFH S0262</strain>
    </source>
</reference>
<comment type="caution">
    <text evidence="3">The sequence shown here is derived from an EMBL/GenBank/DDBJ whole genome shotgun (WGS) entry which is preliminary data.</text>
</comment>
<keyword evidence="4" id="KW-1185">Reference proteome</keyword>
<keyword evidence="2" id="KW-1133">Transmembrane helix</keyword>
<evidence type="ECO:0000256" key="2">
    <source>
        <dbReference type="SAM" id="Phobius"/>
    </source>
</evidence>
<organism evidence="3 4">
    <name type="scientific">Prescottella agglutinans</name>
    <dbReference type="NCBI Taxonomy" id="1644129"/>
    <lineage>
        <taxon>Bacteria</taxon>
        <taxon>Bacillati</taxon>
        <taxon>Actinomycetota</taxon>
        <taxon>Actinomycetes</taxon>
        <taxon>Mycobacteriales</taxon>
        <taxon>Nocardiaceae</taxon>
        <taxon>Prescottella</taxon>
    </lineage>
</organism>
<feature type="compositionally biased region" description="Basic and acidic residues" evidence="1">
    <location>
        <begin position="346"/>
        <end position="358"/>
    </location>
</feature>
<gene>
    <name evidence="3" type="ORF">M2280_003772</name>
</gene>
<keyword evidence="2" id="KW-0472">Membrane</keyword>
<evidence type="ECO:0000313" key="3">
    <source>
        <dbReference type="EMBL" id="MDH6282541.1"/>
    </source>
</evidence>
<feature type="transmembrane region" description="Helical" evidence="2">
    <location>
        <begin position="59"/>
        <end position="82"/>
    </location>
</feature>
<feature type="transmembrane region" description="Helical" evidence="2">
    <location>
        <begin position="297"/>
        <end position="315"/>
    </location>
</feature>
<feature type="transmembrane region" description="Helical" evidence="2">
    <location>
        <begin position="27"/>
        <end position="47"/>
    </location>
</feature>
<accession>A0ABT6MDZ4</accession>
<proteinExistence type="predicted"/>
<feature type="region of interest" description="Disordered" evidence="1">
    <location>
        <begin position="346"/>
        <end position="366"/>
    </location>
</feature>
<dbReference type="RefSeq" id="WP_280761841.1">
    <property type="nucleotide sequence ID" value="NZ_JARXVC010000010.1"/>
</dbReference>
<sequence>MMTVSAPAERTVGFGSTRLLRDAQAGVLVEAFVVIGILTILVTRAYLHATGYPQIGGATLHIAHALWGGLGMVAALVVVFSFLGDLPRIVAVVAGGIGFGLFLDEVGKFVTQSNDYFFQPAVAIMYVVVVALLLLNRWLNDARQQTTAEALVNAASTAAEGLIHGLTAPRRAEAHRQLRRAADAGVDPAAIACVEELLNRCEPRSVGRSDALLARLRGPLPHVLDGTRALWTAAIALALFSTAGVVNAVVTLSEDLEGGTGSDITTIGQMCGSIVAFTLCWVAIARLRTGSIWPVRMLRAAALVTILLTEVFNFVAEEFGALINVAVGLTALVVFSRRIRLLERGNDSASHRNGDPREPVPSAQPT</sequence>
<protein>
    <submittedName>
        <fullName evidence="3">Uncharacterized membrane protein YdcZ (DUF606 family)</fullName>
    </submittedName>
</protein>
<name>A0ABT6MDZ4_9NOCA</name>
<feature type="transmembrane region" description="Helical" evidence="2">
    <location>
        <begin position="89"/>
        <end position="110"/>
    </location>
</feature>